<dbReference type="RefSeq" id="WP_089970846.1">
    <property type="nucleotide sequence ID" value="NZ_FOCQ01000013.1"/>
</dbReference>
<sequence length="141" mass="15863">MAKIYYIYPAVFHYDPDVKGVGVTFPDLPGCVSHGEDEEDAFRMAQEALAGHLYTMMENKEEIPAPSKLSEINLEEYKEEGEQVALVLVSVSKKAVQEIGQKSVKKTLTIPKWLNDLGEKHDVNFSQILQEALKHHLGVNH</sequence>
<name>A0A1H8JBR9_9BACL</name>
<evidence type="ECO:0000313" key="4">
    <source>
        <dbReference type="EMBL" id="SEN80544.1"/>
    </source>
</evidence>
<evidence type="ECO:0000313" key="3">
    <source>
        <dbReference type="EMBL" id="SEN78041.1"/>
    </source>
</evidence>
<dbReference type="InterPro" id="IPR035069">
    <property type="entry name" value="TTHA1013/TTHA0281-like"/>
</dbReference>
<protein>
    <submittedName>
        <fullName evidence="3">Predicted nuclease of the RNAse H fold, HicB family</fullName>
    </submittedName>
</protein>
<dbReference type="EMBL" id="FOCQ01000026">
    <property type="protein sequence ID" value="SEN80544.1"/>
    <property type="molecule type" value="Genomic_DNA"/>
</dbReference>
<dbReference type="Proteomes" id="UP000199695">
    <property type="component" value="Unassembled WGS sequence"/>
</dbReference>
<evidence type="ECO:0000313" key="5">
    <source>
        <dbReference type="Proteomes" id="UP000199695"/>
    </source>
</evidence>
<dbReference type="SUPFAM" id="SSF143100">
    <property type="entry name" value="TTHA1013/TTHA0281-like"/>
    <property type="match status" value="1"/>
</dbReference>
<dbReference type="EMBL" id="FOCQ01000023">
    <property type="protein sequence ID" value="SEN78041.1"/>
    <property type="molecule type" value="Genomic_DNA"/>
</dbReference>
<feature type="domain" description="HicB-like antitoxin of toxin-antitoxin system" evidence="1">
    <location>
        <begin position="8"/>
        <end position="114"/>
    </location>
</feature>
<dbReference type="OrthoDB" id="5419659at2"/>
<dbReference type="Pfam" id="PF15919">
    <property type="entry name" value="HicB_lk_antitox"/>
    <property type="match status" value="1"/>
</dbReference>
<dbReference type="InterPro" id="IPR031807">
    <property type="entry name" value="HicB-like"/>
</dbReference>
<proteinExistence type="predicted"/>
<accession>A0A1H8JBR9</accession>
<keyword evidence="5" id="KW-1185">Reference proteome</keyword>
<dbReference type="Gene3D" id="3.30.160.250">
    <property type="match status" value="1"/>
</dbReference>
<organism evidence="3 5">
    <name type="scientific">Lihuaxuella thermophila</name>
    <dbReference type="NCBI Taxonomy" id="1173111"/>
    <lineage>
        <taxon>Bacteria</taxon>
        <taxon>Bacillati</taxon>
        <taxon>Bacillota</taxon>
        <taxon>Bacilli</taxon>
        <taxon>Bacillales</taxon>
        <taxon>Thermoactinomycetaceae</taxon>
        <taxon>Lihuaxuella</taxon>
    </lineage>
</organism>
<dbReference type="EMBL" id="FOCQ01000013">
    <property type="protein sequence ID" value="SEN53559.1"/>
    <property type="molecule type" value="Genomic_DNA"/>
</dbReference>
<dbReference type="AlphaFoldDB" id="A0A1H8JBR9"/>
<reference evidence="3 5" key="1">
    <citation type="submission" date="2016-10" db="EMBL/GenBank/DDBJ databases">
        <authorList>
            <person name="de Groot N.N."/>
        </authorList>
    </citation>
    <scope>NUCLEOTIDE SEQUENCE [LARGE SCALE GENOMIC DNA]</scope>
    <source>
        <strain evidence="3 5">DSM 46701</strain>
    </source>
</reference>
<gene>
    <name evidence="2" type="ORF">SAMN05444955_113132</name>
    <name evidence="3" type="ORF">SAMN05444955_12327</name>
    <name evidence="4" type="ORF">SAMN05444955_12615</name>
</gene>
<evidence type="ECO:0000259" key="1">
    <source>
        <dbReference type="Pfam" id="PF15919"/>
    </source>
</evidence>
<evidence type="ECO:0000313" key="2">
    <source>
        <dbReference type="EMBL" id="SEN53559.1"/>
    </source>
</evidence>